<reference evidence="1" key="1">
    <citation type="journal article" date="2014" name="Nat. Commun.">
        <title>The tobacco genome sequence and its comparison with those of tomato and potato.</title>
        <authorList>
            <person name="Sierro N."/>
            <person name="Battey J.N."/>
            <person name="Ouadi S."/>
            <person name="Bakaher N."/>
            <person name="Bovet L."/>
            <person name="Willig A."/>
            <person name="Goepfert S."/>
            <person name="Peitsch M.C."/>
            <person name="Ivanov N.V."/>
        </authorList>
    </citation>
    <scope>NUCLEOTIDE SEQUENCE [LARGE SCALE GENOMIC DNA]</scope>
</reference>
<proteinExistence type="predicted"/>
<dbReference type="RefSeq" id="XP_075096149.1">
    <property type="nucleotide sequence ID" value="XM_075240048.1"/>
</dbReference>
<sequence length="338" mass="39424">MNIGDASSMWTTTANCITEAAREVLAVSKGYSGGHKGDWWWNEEIQGKVKAKKATYLKLMGSTDEEERRLYRECYKKARREAKLVVTAAETAAFERLYEDLGGKRGDRKLRKWQEYFHRLLNEEGDRNIMLGELENSESWRDFGFCRRIKCEEVVVAIRKMSRGNAMGPDEISVEFWKVAGRVGLEWLTSLFNVIFKTKKMPGDWRWSLMIPLYKNKGDIQNCNNYSDIKLLSHTMKYRERKKDLHMVFIDLEKAYDNVPREALWRCLEMLESKGFKLSRSKTEYLECKFSDERHQEEVEVKTDTQVIPTRDSFKYLGSIIQGNGKIDEDVTHCNGVG</sequence>
<evidence type="ECO:0000313" key="2">
    <source>
        <dbReference type="RefSeq" id="XP_075096149.1"/>
    </source>
</evidence>
<name>A0AC58TFZ0_TOBAC</name>
<protein>
    <submittedName>
        <fullName evidence="2">Uncharacterized protein LOC107776122</fullName>
    </submittedName>
</protein>
<accession>A0AC58TFZ0</accession>
<evidence type="ECO:0000313" key="1">
    <source>
        <dbReference type="Proteomes" id="UP000790787"/>
    </source>
</evidence>
<keyword evidence="1" id="KW-1185">Reference proteome</keyword>
<dbReference type="Proteomes" id="UP000790787">
    <property type="component" value="Chromosome 20"/>
</dbReference>
<organism evidence="1 2">
    <name type="scientific">Nicotiana tabacum</name>
    <name type="common">Common tobacco</name>
    <dbReference type="NCBI Taxonomy" id="4097"/>
    <lineage>
        <taxon>Eukaryota</taxon>
        <taxon>Viridiplantae</taxon>
        <taxon>Streptophyta</taxon>
        <taxon>Embryophyta</taxon>
        <taxon>Tracheophyta</taxon>
        <taxon>Spermatophyta</taxon>
        <taxon>Magnoliopsida</taxon>
        <taxon>eudicotyledons</taxon>
        <taxon>Gunneridae</taxon>
        <taxon>Pentapetalae</taxon>
        <taxon>asterids</taxon>
        <taxon>lamiids</taxon>
        <taxon>Solanales</taxon>
        <taxon>Solanaceae</taxon>
        <taxon>Nicotianoideae</taxon>
        <taxon>Nicotianeae</taxon>
        <taxon>Nicotiana</taxon>
    </lineage>
</organism>
<gene>
    <name evidence="2" type="primary">LOC107776122</name>
</gene>
<reference evidence="2" key="2">
    <citation type="submission" date="2025-08" db="UniProtKB">
        <authorList>
            <consortium name="RefSeq"/>
        </authorList>
    </citation>
    <scope>IDENTIFICATION</scope>
    <source>
        <tissue evidence="2">Leaf</tissue>
    </source>
</reference>